<name>A0A4P7N258_PYROR</name>
<evidence type="ECO:0000313" key="1">
    <source>
        <dbReference type="EMBL" id="QBZ56507.1"/>
    </source>
</evidence>
<dbReference type="AlphaFoldDB" id="A0A4P7N258"/>
<organism evidence="1 2">
    <name type="scientific">Pyricularia oryzae</name>
    <name type="common">Rice blast fungus</name>
    <name type="synonym">Magnaporthe oryzae</name>
    <dbReference type="NCBI Taxonomy" id="318829"/>
    <lineage>
        <taxon>Eukaryota</taxon>
        <taxon>Fungi</taxon>
        <taxon>Dikarya</taxon>
        <taxon>Ascomycota</taxon>
        <taxon>Pezizomycotina</taxon>
        <taxon>Sordariomycetes</taxon>
        <taxon>Sordariomycetidae</taxon>
        <taxon>Magnaporthales</taxon>
        <taxon>Pyriculariaceae</taxon>
        <taxon>Pyricularia</taxon>
    </lineage>
</organism>
<sequence>MRSGDRSGSRQARCSPSPWPVRFCFFRWDLFLFSSSPSPVLVTAPPLPWMAQDLSFIFPSEAQQARTKTSAVCR</sequence>
<dbReference type="EMBL" id="CP034205">
    <property type="protein sequence ID" value="QBZ56507.1"/>
    <property type="molecule type" value="Genomic_DNA"/>
</dbReference>
<protein>
    <submittedName>
        <fullName evidence="1">Uncharacterized protein</fullName>
    </submittedName>
</protein>
<reference evidence="1 2" key="1">
    <citation type="journal article" date="2019" name="Mol. Biol. Evol.">
        <title>Blast fungal genomes show frequent chromosomal changes, gene gains and losses, and effector gene turnover.</title>
        <authorList>
            <person name="Gomez Luciano L.B."/>
            <person name="Jason Tsai I."/>
            <person name="Chuma I."/>
            <person name="Tosa Y."/>
            <person name="Chen Y.H."/>
            <person name="Li J.Y."/>
            <person name="Li M.Y."/>
            <person name="Jade Lu M.Y."/>
            <person name="Nakayashiki H."/>
            <person name="Li W.H."/>
        </authorList>
    </citation>
    <scope>NUCLEOTIDE SEQUENCE [LARGE SCALE GENOMIC DNA]</scope>
    <source>
        <strain evidence="1">MZ5-1-6</strain>
    </source>
</reference>
<accession>A0A4P7N258</accession>
<evidence type="ECO:0000313" key="2">
    <source>
        <dbReference type="Proteomes" id="UP000294847"/>
    </source>
</evidence>
<proteinExistence type="predicted"/>
<dbReference type="Proteomes" id="UP000294847">
    <property type="component" value="Chromosome 2"/>
</dbReference>
<gene>
    <name evidence="1" type="ORF">PoMZ_01416</name>
</gene>